<name>A0ABQ5IUB8_9ASTR</name>
<dbReference type="Proteomes" id="UP001151760">
    <property type="component" value="Unassembled WGS sequence"/>
</dbReference>
<comment type="caution">
    <text evidence="1">The sequence shown here is derived from an EMBL/GenBank/DDBJ whole genome shotgun (WGS) entry which is preliminary data.</text>
</comment>
<proteinExistence type="predicted"/>
<keyword evidence="2" id="KW-1185">Reference proteome</keyword>
<organism evidence="1 2">
    <name type="scientific">Tanacetum coccineum</name>
    <dbReference type="NCBI Taxonomy" id="301880"/>
    <lineage>
        <taxon>Eukaryota</taxon>
        <taxon>Viridiplantae</taxon>
        <taxon>Streptophyta</taxon>
        <taxon>Embryophyta</taxon>
        <taxon>Tracheophyta</taxon>
        <taxon>Spermatophyta</taxon>
        <taxon>Magnoliopsida</taxon>
        <taxon>eudicotyledons</taxon>
        <taxon>Gunneridae</taxon>
        <taxon>Pentapetalae</taxon>
        <taxon>asterids</taxon>
        <taxon>campanulids</taxon>
        <taxon>Asterales</taxon>
        <taxon>Asteraceae</taxon>
        <taxon>Asteroideae</taxon>
        <taxon>Anthemideae</taxon>
        <taxon>Anthemidinae</taxon>
        <taxon>Tanacetum</taxon>
    </lineage>
</organism>
<accession>A0ABQ5IUB8</accession>
<reference evidence="1" key="1">
    <citation type="journal article" date="2022" name="Int. J. Mol. Sci.">
        <title>Draft Genome of Tanacetum Coccineum: Genomic Comparison of Closely Related Tanacetum-Family Plants.</title>
        <authorList>
            <person name="Yamashiro T."/>
            <person name="Shiraishi A."/>
            <person name="Nakayama K."/>
            <person name="Satake H."/>
        </authorList>
    </citation>
    <scope>NUCLEOTIDE SEQUENCE</scope>
</reference>
<evidence type="ECO:0000313" key="1">
    <source>
        <dbReference type="EMBL" id="GJU02893.1"/>
    </source>
</evidence>
<evidence type="ECO:0000313" key="2">
    <source>
        <dbReference type="Proteomes" id="UP001151760"/>
    </source>
</evidence>
<sequence length="177" mass="20648">MDPHTSLGRCVWMSAKEFLFMKKLRVKNLISNEFTVKFGLQYEVKKNGEKVVRILTIYPDLITFNSDSDDELYALLASINIEDLPTLDIADIPPLVCNMGKNLRNKKKPSKIYKMSYDSEGPSLTINRPRTQEELSQEEIEEDLYERIMLLYEKRPIIKTLKYSDKHKKILDSVLLD</sequence>
<reference evidence="1" key="2">
    <citation type="submission" date="2022-01" db="EMBL/GenBank/DDBJ databases">
        <authorList>
            <person name="Yamashiro T."/>
            <person name="Shiraishi A."/>
            <person name="Satake H."/>
            <person name="Nakayama K."/>
        </authorList>
    </citation>
    <scope>NUCLEOTIDE SEQUENCE</scope>
</reference>
<protein>
    <submittedName>
        <fullName evidence="1">Uncharacterized protein</fullName>
    </submittedName>
</protein>
<gene>
    <name evidence="1" type="ORF">Tco_1113231</name>
</gene>
<dbReference type="EMBL" id="BQNB010021101">
    <property type="protein sequence ID" value="GJU02893.1"/>
    <property type="molecule type" value="Genomic_DNA"/>
</dbReference>